<proteinExistence type="predicted"/>
<comment type="caution">
    <text evidence="2">The sequence shown here is derived from an EMBL/GenBank/DDBJ whole genome shotgun (WGS) entry which is preliminary data.</text>
</comment>
<evidence type="ECO:0000313" key="2">
    <source>
        <dbReference type="EMBL" id="KAK8866752.1"/>
    </source>
</evidence>
<dbReference type="PANTHER" id="PTHR10972">
    <property type="entry name" value="OXYSTEROL-BINDING PROTEIN-RELATED"/>
    <property type="match status" value="1"/>
</dbReference>
<dbReference type="EMBL" id="JAPFFF010000015">
    <property type="protein sequence ID" value="KAK8866752.1"/>
    <property type="molecule type" value="Genomic_DNA"/>
</dbReference>
<feature type="region of interest" description="Disordered" evidence="1">
    <location>
        <begin position="314"/>
        <end position="334"/>
    </location>
</feature>
<feature type="compositionally biased region" description="Basic residues" evidence="1">
    <location>
        <begin position="317"/>
        <end position="332"/>
    </location>
</feature>
<dbReference type="Gene3D" id="2.40.160.120">
    <property type="match status" value="1"/>
</dbReference>
<reference evidence="2 3" key="1">
    <citation type="submission" date="2024-04" db="EMBL/GenBank/DDBJ databases">
        <title>Tritrichomonas musculus Genome.</title>
        <authorList>
            <person name="Alves-Ferreira E."/>
            <person name="Grigg M."/>
            <person name="Lorenzi H."/>
            <person name="Galac M."/>
        </authorList>
    </citation>
    <scope>NUCLEOTIDE SEQUENCE [LARGE SCALE GENOMIC DNA]</scope>
    <source>
        <strain evidence="2 3">EAF2021</strain>
    </source>
</reference>
<organism evidence="2 3">
    <name type="scientific">Tritrichomonas musculus</name>
    <dbReference type="NCBI Taxonomy" id="1915356"/>
    <lineage>
        <taxon>Eukaryota</taxon>
        <taxon>Metamonada</taxon>
        <taxon>Parabasalia</taxon>
        <taxon>Tritrichomonadida</taxon>
        <taxon>Tritrichomonadidae</taxon>
        <taxon>Tritrichomonas</taxon>
    </lineage>
</organism>
<dbReference type="Pfam" id="PF01237">
    <property type="entry name" value="Oxysterol_BP"/>
    <property type="match status" value="1"/>
</dbReference>
<protein>
    <recommendedName>
        <fullName evidence="4">Oxysterol binding protein</fullName>
    </recommendedName>
</protein>
<accession>A0ABR2IPC9</accession>
<evidence type="ECO:0000313" key="3">
    <source>
        <dbReference type="Proteomes" id="UP001470230"/>
    </source>
</evidence>
<sequence length="424" mass="48624">MILNHLKEAPNLCKVPVAGTAEGISIRTISTIGIPRTELPVNDTDYSYERNRSITKNTPVGLQPYTHEECKNERKIAKKYFKEYTANVFKLDAYKAGITFPIEFSDTRTYLERCADLFSFLATQYIDKAIKLKNDPKEASHMLAYITAGVVSALHIDINCKKLFNPYVGETFVGRWPNGATLYAEQSYHHPPVSDYEIIGPNNSWYCSAHTSFDVSTSINQIEIKQNGTFTLKIKDGPVYEWTFPTATVSGILKDIKTVRVKGEIKIVDTTNKLVSHVEMCPNLKKIPSNHYFHSMKEANASTVYGEITSLNSKNEKKNKSHNNNKHNGSHHHHDENCENIFYGDYCKELYFNNEKIWDINENFAQRPIKTISDDLLLPSDSRYRYDRYLFIEGKQSEAEKAKLALETIQRREEKLRNPLKKGK</sequence>
<evidence type="ECO:0008006" key="4">
    <source>
        <dbReference type="Google" id="ProtNLM"/>
    </source>
</evidence>
<gene>
    <name evidence="2" type="ORF">M9Y10_009720</name>
</gene>
<evidence type="ECO:0000256" key="1">
    <source>
        <dbReference type="SAM" id="MobiDB-lite"/>
    </source>
</evidence>
<keyword evidence="3" id="KW-1185">Reference proteome</keyword>
<dbReference type="InterPro" id="IPR000648">
    <property type="entry name" value="Oxysterol-bd"/>
</dbReference>
<dbReference type="SUPFAM" id="SSF144000">
    <property type="entry name" value="Oxysterol-binding protein-like"/>
    <property type="match status" value="1"/>
</dbReference>
<dbReference type="InterPro" id="IPR037239">
    <property type="entry name" value="OSBP_sf"/>
</dbReference>
<dbReference type="Proteomes" id="UP001470230">
    <property type="component" value="Unassembled WGS sequence"/>
</dbReference>
<dbReference type="PANTHER" id="PTHR10972:SF148">
    <property type="entry name" value="OXYSTEROL-BINDING PROTEIN 9"/>
    <property type="match status" value="1"/>
</dbReference>
<name>A0ABR2IPC9_9EUKA</name>